<reference evidence="5" key="2">
    <citation type="submission" date="2022-03" db="EMBL/GenBank/DDBJ databases">
        <title>Genome Encyclopedia of Bacteria and Archaea VI: Functional Genomics of Type Strains.</title>
        <authorList>
            <person name="Whitman W."/>
        </authorList>
    </citation>
    <scope>NUCLEOTIDE SEQUENCE</scope>
    <source>
        <strain evidence="5">HSC-15S17</strain>
    </source>
</reference>
<name>A0AA41HCV0_9BURK</name>
<protein>
    <submittedName>
        <fullName evidence="4">LD-carboxypeptidase</fullName>
    </submittedName>
    <submittedName>
        <fullName evidence="5">Muramoyltetrapeptide carboxypeptidase</fullName>
        <ecNumber evidence="5">3.4.17.13</ecNumber>
    </submittedName>
</protein>
<proteinExistence type="predicted"/>
<keyword evidence="5" id="KW-0378">Hydrolase</keyword>
<feature type="signal peptide" evidence="1">
    <location>
        <begin position="1"/>
        <end position="27"/>
    </location>
</feature>
<comment type="caution">
    <text evidence="4">The sequence shown here is derived from an EMBL/GenBank/DDBJ whole genome shotgun (WGS) entry which is preliminary data.</text>
</comment>
<dbReference type="PANTHER" id="PTHR30237:SF2">
    <property type="entry name" value="MUREIN TETRAPEPTIDE CARBOXYPEPTIDASE"/>
    <property type="match status" value="1"/>
</dbReference>
<gene>
    <name evidence="4" type="ORF">KVP70_12780</name>
    <name evidence="5" type="ORF">L1274_000878</name>
</gene>
<evidence type="ECO:0000259" key="2">
    <source>
        <dbReference type="Pfam" id="PF02016"/>
    </source>
</evidence>
<dbReference type="InterPro" id="IPR040921">
    <property type="entry name" value="Peptidase_S66C"/>
</dbReference>
<dbReference type="Proteomes" id="UP001155901">
    <property type="component" value="Unassembled WGS sequence"/>
</dbReference>
<evidence type="ECO:0000313" key="6">
    <source>
        <dbReference type="Proteomes" id="UP001155901"/>
    </source>
</evidence>
<dbReference type="Pfam" id="PF02016">
    <property type="entry name" value="Peptidase_S66"/>
    <property type="match status" value="1"/>
</dbReference>
<dbReference type="PANTHER" id="PTHR30237">
    <property type="entry name" value="MURAMOYLTETRAPEPTIDE CARBOXYPEPTIDASE"/>
    <property type="match status" value="1"/>
</dbReference>
<keyword evidence="5" id="KW-0121">Carboxypeptidase</keyword>
<dbReference type="AlphaFoldDB" id="A0AA41HCV0"/>
<feature type="chain" id="PRO_5041315396" evidence="1">
    <location>
        <begin position="28"/>
        <end position="343"/>
    </location>
</feature>
<keyword evidence="1" id="KW-0732">Signal</keyword>
<dbReference type="EMBL" id="JAHTGR010000006">
    <property type="protein sequence ID" value="MBV6321816.1"/>
    <property type="molecule type" value="Genomic_DNA"/>
</dbReference>
<evidence type="ECO:0000313" key="5">
    <source>
        <dbReference type="EMBL" id="MCP2007190.1"/>
    </source>
</evidence>
<dbReference type="InterPro" id="IPR006311">
    <property type="entry name" value="TAT_signal"/>
</dbReference>
<reference evidence="4" key="1">
    <citation type="submission" date="2021-07" db="EMBL/GenBank/DDBJ databases">
        <title>Characterization of violacein-producing bacteria and related species.</title>
        <authorList>
            <person name="Wilson H.S."/>
            <person name="De Leon M.E."/>
        </authorList>
    </citation>
    <scope>NUCLEOTIDE SEQUENCE</scope>
    <source>
        <strain evidence="4">HSC-15S17</strain>
    </source>
</reference>
<dbReference type="Proteomes" id="UP001162889">
    <property type="component" value="Unassembled WGS sequence"/>
</dbReference>
<keyword evidence="7" id="KW-1185">Reference proteome</keyword>
<evidence type="ECO:0000313" key="4">
    <source>
        <dbReference type="EMBL" id="MBV6321816.1"/>
    </source>
</evidence>
<dbReference type="PROSITE" id="PS51318">
    <property type="entry name" value="TAT"/>
    <property type="match status" value="1"/>
</dbReference>
<accession>A0AA41HCV0</accession>
<feature type="domain" description="LD-carboxypeptidase N-terminal" evidence="2">
    <location>
        <begin position="50"/>
        <end position="166"/>
    </location>
</feature>
<evidence type="ECO:0000256" key="1">
    <source>
        <dbReference type="SAM" id="SignalP"/>
    </source>
</evidence>
<dbReference type="InterPro" id="IPR003507">
    <property type="entry name" value="S66_fam"/>
</dbReference>
<evidence type="ECO:0000313" key="7">
    <source>
        <dbReference type="Proteomes" id="UP001162889"/>
    </source>
</evidence>
<dbReference type="EC" id="3.4.17.13" evidence="5"/>
<dbReference type="CDD" id="cd07025">
    <property type="entry name" value="Peptidase_S66"/>
    <property type="match status" value="1"/>
</dbReference>
<organism evidence="4 6">
    <name type="scientific">Duganella violaceipulchra</name>
    <dbReference type="NCBI Taxonomy" id="2849652"/>
    <lineage>
        <taxon>Bacteria</taxon>
        <taxon>Pseudomonadati</taxon>
        <taxon>Pseudomonadota</taxon>
        <taxon>Betaproteobacteria</taxon>
        <taxon>Burkholderiales</taxon>
        <taxon>Oxalobacteraceae</taxon>
        <taxon>Telluria group</taxon>
        <taxon>Duganella</taxon>
    </lineage>
</organism>
<feature type="domain" description="LD-carboxypeptidase C-terminal" evidence="3">
    <location>
        <begin position="212"/>
        <end position="328"/>
    </location>
</feature>
<dbReference type="InterPro" id="IPR040449">
    <property type="entry name" value="Peptidase_S66_N"/>
</dbReference>
<dbReference type="RefSeq" id="WP_217942613.1">
    <property type="nucleotide sequence ID" value="NZ_JAHTGR010000006.1"/>
</dbReference>
<dbReference type="EMBL" id="JALJZU010000001">
    <property type="protein sequence ID" value="MCP2007190.1"/>
    <property type="molecule type" value="Genomic_DNA"/>
</dbReference>
<dbReference type="GO" id="GO:0106415">
    <property type="term" value="F:muramoyltetrapeptide carboxypeptidase activity"/>
    <property type="evidence" value="ECO:0007669"/>
    <property type="project" value="UniProtKB-EC"/>
</dbReference>
<dbReference type="PIRSF" id="PIRSF028757">
    <property type="entry name" value="LD-carboxypeptidase"/>
    <property type="match status" value="1"/>
</dbReference>
<keyword evidence="5" id="KW-0645">Protease</keyword>
<sequence>MTADHGRRRFGNLLAAAALAAATSAAAAAPAGRKTMRLLKPRRLQPGDLVGLIAPGGHTNDAALAQAVANIESLGLRVRLGGNIHYVYGNYAGTVEQRLADLHAMFADPDIKAVWAVRGGSGCISLLEHIDYRLIRAHPKVLIGYSDITCLHLALLKKAGLVTFHGPVATSTFSDYSVEQLRNVLMAPQANYTIAMSADNPAPRTVHGGVATGRLIGGNLSLVSALAGTPYAADFRGAILYLEEVNEEPYRIDRMMTQLQLSLGYRHAAAVVLGIFENCEGVDGESALSLEDTVDQHLLPLTRPAVAGYSFGHIRHQFTLPVGLRARLDTEQQTLTLLEPAVS</sequence>
<dbReference type="Pfam" id="PF17676">
    <property type="entry name" value="Peptidase_S66C"/>
    <property type="match status" value="1"/>
</dbReference>
<evidence type="ECO:0000259" key="3">
    <source>
        <dbReference type="Pfam" id="PF17676"/>
    </source>
</evidence>